<feature type="region of interest" description="Disordered" evidence="7">
    <location>
        <begin position="367"/>
        <end position="387"/>
    </location>
</feature>
<dbReference type="KEGG" id="cher:DK880_00464"/>
<feature type="binding site" evidence="4">
    <location>
        <begin position="113"/>
        <end position="115"/>
    </location>
    <ligand>
        <name>GTP</name>
        <dbReference type="ChEBI" id="CHEBI:37565"/>
    </ligand>
</feature>
<keyword evidence="4 6" id="KW-0132">Cell division</keyword>
<dbReference type="PANTHER" id="PTHR30314">
    <property type="entry name" value="CELL DIVISION PROTEIN FTSZ-RELATED"/>
    <property type="match status" value="1"/>
</dbReference>
<feature type="binding site" evidence="4">
    <location>
        <position position="144"/>
    </location>
    <ligand>
        <name>GTP</name>
        <dbReference type="ChEBI" id="CHEBI:37565"/>
    </ligand>
</feature>
<feature type="domain" description="Tubulin/FtsZ GTPase" evidence="8">
    <location>
        <begin position="17"/>
        <end position="209"/>
    </location>
</feature>
<sequence>MKDLSYTFDLPFHHKSIIRVIGVGGGGSNAVNNMYKRGIKDVSFIVCNTDVQALRNSPIQHKLQIGAALTSGLGAGANPEVGRNAALESKENIRELLSEDTKMLFITAGMGGGTGTGAAPVIAGIAQKQGILTVGIVTLPFSFEGKKKYLQAQEGISEMRKYCDTVLIILNDKIQTTLGGLSITQAFLEADKVLTTAAKSIAEIITVPGYVNVDFEDVKTVMKNAGAAVMGSGEAEGEDRALQAAEAALASPLLDYTDIRGAKKILLSIVSGQAAELQMDELTVITNYIQAQTGDDAEVIFGHGADPEMAEKLKVTVIATGFKRSQTTAPAVGATGTQQTLPPDPILQETLTQPEGIYSSPTQTIGIQEEATPRAPKKKEKEGRITEESAVQLPLPFTYPPANAYPPNWNHALTRKPLNKQRTTAQNWEDHYVKEQLEIPAYLRKHIKLDLLNLDSSVAKEEMRYWLNDPLDKPVAKEEEE</sequence>
<dbReference type="AlphaFoldDB" id="A0A2Z3L8R0"/>
<organism evidence="10 11">
    <name type="scientific">Candidatus Cardinium hertigii</name>
    <dbReference type="NCBI Taxonomy" id="247481"/>
    <lineage>
        <taxon>Bacteria</taxon>
        <taxon>Pseudomonadati</taxon>
        <taxon>Bacteroidota</taxon>
        <taxon>Cytophagia</taxon>
        <taxon>Cytophagales</taxon>
        <taxon>Amoebophilaceae</taxon>
        <taxon>Candidatus Cardinium</taxon>
    </lineage>
</organism>
<dbReference type="Pfam" id="PF00091">
    <property type="entry name" value="Tubulin"/>
    <property type="match status" value="1"/>
</dbReference>
<dbReference type="InterPro" id="IPR008280">
    <property type="entry name" value="Tub_FtsZ_C"/>
</dbReference>
<feature type="domain" description="Tubulin/FtsZ 2-layer sandwich" evidence="9">
    <location>
        <begin position="211"/>
        <end position="331"/>
    </location>
</feature>
<evidence type="ECO:0000256" key="6">
    <source>
        <dbReference type="RuleBase" id="RU000631"/>
    </source>
</evidence>
<dbReference type="FunFam" id="3.40.50.1440:FF:000001">
    <property type="entry name" value="Cell division protein FtsZ"/>
    <property type="match status" value="1"/>
</dbReference>
<dbReference type="HAMAP" id="MF_00909">
    <property type="entry name" value="FtsZ"/>
    <property type="match status" value="1"/>
</dbReference>
<dbReference type="EMBL" id="CP029619">
    <property type="protein sequence ID" value="AWN81789.1"/>
    <property type="molecule type" value="Genomic_DNA"/>
</dbReference>
<evidence type="ECO:0000313" key="11">
    <source>
        <dbReference type="Proteomes" id="UP000245872"/>
    </source>
</evidence>
<dbReference type="GO" id="GO:0005525">
    <property type="term" value="F:GTP binding"/>
    <property type="evidence" value="ECO:0007669"/>
    <property type="project" value="UniProtKB-UniRule"/>
</dbReference>
<evidence type="ECO:0000256" key="3">
    <source>
        <dbReference type="ARBA" id="ARBA00023134"/>
    </source>
</evidence>
<dbReference type="InterPro" id="IPR037103">
    <property type="entry name" value="Tubulin/FtsZ-like_C"/>
</dbReference>
<dbReference type="PROSITE" id="PS01135">
    <property type="entry name" value="FTSZ_2"/>
    <property type="match status" value="1"/>
</dbReference>
<feature type="binding site" evidence="4">
    <location>
        <position position="191"/>
    </location>
    <ligand>
        <name>GTP</name>
        <dbReference type="ChEBI" id="CHEBI:37565"/>
    </ligand>
</feature>
<dbReference type="Gene3D" id="3.30.1330.20">
    <property type="entry name" value="Tubulin/FtsZ, C-terminal domain"/>
    <property type="match status" value="1"/>
</dbReference>
<protein>
    <recommendedName>
        <fullName evidence="4 5">Cell division protein FtsZ</fullName>
    </recommendedName>
</protein>
<dbReference type="GO" id="GO:0000917">
    <property type="term" value="P:division septum assembly"/>
    <property type="evidence" value="ECO:0007669"/>
    <property type="project" value="UniProtKB-KW"/>
</dbReference>
<dbReference type="Gene3D" id="3.40.50.1440">
    <property type="entry name" value="Tubulin/FtsZ, GTPase domain"/>
    <property type="match status" value="1"/>
</dbReference>
<dbReference type="InterPro" id="IPR018316">
    <property type="entry name" value="Tubulin/FtsZ_2-layer-sand-dom"/>
</dbReference>
<dbReference type="GO" id="GO:0051258">
    <property type="term" value="P:protein polymerization"/>
    <property type="evidence" value="ECO:0007669"/>
    <property type="project" value="UniProtKB-UniRule"/>
</dbReference>
<reference evidence="10 11" key="1">
    <citation type="submission" date="2018-05" db="EMBL/GenBank/DDBJ databases">
        <title>Candidatus Cardinium hertigii Genome Assembly.</title>
        <authorList>
            <person name="Showmaker K.C."/>
            <person name="Walden K.O."/>
            <person name="Fields C.J."/>
            <person name="Lambert K.N."/>
            <person name="Hudson M.E."/>
        </authorList>
    </citation>
    <scope>NUCLEOTIDE SEQUENCE [LARGE SCALE GENOMIC DNA]</scope>
    <source>
        <strain evidence="11">cHgTN10</strain>
    </source>
</reference>
<dbReference type="GO" id="GO:0003924">
    <property type="term" value="F:GTPase activity"/>
    <property type="evidence" value="ECO:0007669"/>
    <property type="project" value="UniProtKB-UniRule"/>
</dbReference>
<dbReference type="InterPro" id="IPR024757">
    <property type="entry name" value="FtsZ_C"/>
</dbReference>
<dbReference type="SMART" id="SM00864">
    <property type="entry name" value="Tubulin"/>
    <property type="match status" value="1"/>
</dbReference>
<evidence type="ECO:0000256" key="2">
    <source>
        <dbReference type="ARBA" id="ARBA00022741"/>
    </source>
</evidence>
<evidence type="ECO:0000256" key="7">
    <source>
        <dbReference type="SAM" id="MobiDB-lite"/>
    </source>
</evidence>
<comment type="function">
    <text evidence="4 6">Essential cell division protein that forms a contractile ring structure (Z ring) at the future cell division site. The regulation of the ring assembly controls the timing and the location of cell division. One of the functions of the FtsZ ring is to recruit other cell division proteins to the septum to produce a new cell wall between the dividing cells. Binds GTP and shows GTPase activity.</text>
</comment>
<feature type="binding site" evidence="4">
    <location>
        <begin position="25"/>
        <end position="29"/>
    </location>
    <ligand>
        <name>GTP</name>
        <dbReference type="ChEBI" id="CHEBI:37565"/>
    </ligand>
</feature>
<keyword evidence="4 6" id="KW-0131">Cell cycle</keyword>
<gene>
    <name evidence="4 10" type="primary">ftsZ</name>
    <name evidence="10" type="ORF">DK880_00464</name>
</gene>
<dbReference type="GO" id="GO:0043093">
    <property type="term" value="P:FtsZ-dependent cytokinesis"/>
    <property type="evidence" value="ECO:0007669"/>
    <property type="project" value="UniProtKB-UniRule"/>
</dbReference>
<keyword evidence="11" id="KW-1185">Reference proteome</keyword>
<dbReference type="OrthoDB" id="9813375at2"/>
<comment type="subunit">
    <text evidence="4">Homodimer. Polymerizes to form a dynamic ring structure in a strictly GTP-dependent manner. Interacts directly with several other division proteins.</text>
</comment>
<dbReference type="InterPro" id="IPR036525">
    <property type="entry name" value="Tubulin/FtsZ_GTPase_sf"/>
</dbReference>
<dbReference type="SUPFAM" id="SSF55307">
    <property type="entry name" value="Tubulin C-terminal domain-like"/>
    <property type="match status" value="1"/>
</dbReference>
<comment type="subcellular location">
    <subcellularLocation>
        <location evidence="4">Cytoplasm</location>
    </subcellularLocation>
    <text evidence="4">Assembles at midcell at the inner surface of the cytoplasmic membrane.</text>
</comment>
<dbReference type="InterPro" id="IPR045061">
    <property type="entry name" value="FtsZ/CetZ"/>
</dbReference>
<dbReference type="Proteomes" id="UP000245872">
    <property type="component" value="Chromosome"/>
</dbReference>
<comment type="similarity">
    <text evidence="1 4 6">Belongs to the FtsZ family.</text>
</comment>
<evidence type="ECO:0000259" key="8">
    <source>
        <dbReference type="SMART" id="SM00864"/>
    </source>
</evidence>
<feature type="binding site" evidence="4">
    <location>
        <position position="148"/>
    </location>
    <ligand>
        <name>GTP</name>
        <dbReference type="ChEBI" id="CHEBI:37565"/>
    </ligand>
</feature>
<dbReference type="GO" id="GO:0005737">
    <property type="term" value="C:cytoplasm"/>
    <property type="evidence" value="ECO:0007669"/>
    <property type="project" value="UniProtKB-SubCell"/>
</dbReference>
<name>A0A2Z3L8R0_9BACT</name>
<dbReference type="NCBIfam" id="TIGR00065">
    <property type="entry name" value="ftsZ"/>
    <property type="match status" value="1"/>
</dbReference>
<keyword evidence="4 6" id="KW-0717">Septation</keyword>
<dbReference type="GO" id="GO:0032153">
    <property type="term" value="C:cell division site"/>
    <property type="evidence" value="ECO:0007669"/>
    <property type="project" value="UniProtKB-UniRule"/>
</dbReference>
<dbReference type="PRINTS" id="PR00423">
    <property type="entry name" value="CELLDVISFTSZ"/>
</dbReference>
<evidence type="ECO:0000256" key="4">
    <source>
        <dbReference type="HAMAP-Rule" id="MF_00909"/>
    </source>
</evidence>
<evidence type="ECO:0000313" key="10">
    <source>
        <dbReference type="EMBL" id="AWN81789.1"/>
    </source>
</evidence>
<dbReference type="CDD" id="cd02201">
    <property type="entry name" value="FtsZ_type1"/>
    <property type="match status" value="1"/>
</dbReference>
<keyword evidence="2 4" id="KW-0547">Nucleotide-binding</keyword>
<dbReference type="InterPro" id="IPR003008">
    <property type="entry name" value="Tubulin_FtsZ_GTPase"/>
</dbReference>
<evidence type="ECO:0000256" key="5">
    <source>
        <dbReference type="NCBIfam" id="TIGR00065"/>
    </source>
</evidence>
<dbReference type="SMART" id="SM00865">
    <property type="entry name" value="Tubulin_C"/>
    <property type="match status" value="1"/>
</dbReference>
<dbReference type="RefSeq" id="WP_109997212.1">
    <property type="nucleotide sequence ID" value="NZ_CP029619.1"/>
</dbReference>
<dbReference type="PROSITE" id="PS01134">
    <property type="entry name" value="FTSZ_1"/>
    <property type="match status" value="1"/>
</dbReference>
<evidence type="ECO:0000259" key="9">
    <source>
        <dbReference type="SMART" id="SM00865"/>
    </source>
</evidence>
<dbReference type="SUPFAM" id="SSF52490">
    <property type="entry name" value="Tubulin nucleotide-binding domain-like"/>
    <property type="match status" value="1"/>
</dbReference>
<proteinExistence type="inferred from homology"/>
<dbReference type="InterPro" id="IPR020805">
    <property type="entry name" value="Cell_div_FtsZ_CS"/>
</dbReference>
<dbReference type="Pfam" id="PF12327">
    <property type="entry name" value="FtsZ_C"/>
    <property type="match status" value="1"/>
</dbReference>
<accession>A0A2Z3L8R0</accession>
<dbReference type="PANTHER" id="PTHR30314:SF3">
    <property type="entry name" value="MITOCHONDRIAL DIVISION PROTEIN FSZA"/>
    <property type="match status" value="1"/>
</dbReference>
<dbReference type="InterPro" id="IPR000158">
    <property type="entry name" value="Cell_div_FtsZ"/>
</dbReference>
<keyword evidence="3 4" id="KW-0342">GTP-binding</keyword>
<keyword evidence="4" id="KW-0963">Cytoplasm</keyword>
<evidence type="ECO:0000256" key="1">
    <source>
        <dbReference type="ARBA" id="ARBA00009690"/>
    </source>
</evidence>